<dbReference type="PANTHER" id="PTHR43345">
    <property type="entry name" value="3-ISOPROPYLMALATE DEHYDRATASE SMALL SUBUNIT 2-RELATED-RELATED"/>
    <property type="match status" value="1"/>
</dbReference>
<gene>
    <name evidence="4" type="ORF">DSAG12_03667</name>
</gene>
<evidence type="ECO:0000256" key="2">
    <source>
        <dbReference type="ARBA" id="ARBA00023239"/>
    </source>
</evidence>
<dbReference type="Proteomes" id="UP000321408">
    <property type="component" value="Chromosome"/>
</dbReference>
<feature type="domain" description="Aconitase A/isopropylmalate dehydratase small subunit swivel" evidence="3">
    <location>
        <begin position="56"/>
        <end position="112"/>
    </location>
</feature>
<dbReference type="Gene3D" id="3.20.19.10">
    <property type="entry name" value="Aconitase, domain 4"/>
    <property type="match status" value="1"/>
</dbReference>
<dbReference type="AlphaFoldDB" id="A0A5B9DES5"/>
<keyword evidence="2" id="KW-0456">Lyase</keyword>
<evidence type="ECO:0000313" key="5">
    <source>
        <dbReference type="Proteomes" id="UP000321408"/>
    </source>
</evidence>
<dbReference type="Pfam" id="PF00694">
    <property type="entry name" value="Aconitase_C"/>
    <property type="match status" value="1"/>
</dbReference>
<dbReference type="NCBIfam" id="TIGR02087">
    <property type="entry name" value="LEUD_arch"/>
    <property type="match status" value="1"/>
</dbReference>
<dbReference type="SUPFAM" id="SSF52016">
    <property type="entry name" value="LeuD/IlvD-like"/>
    <property type="match status" value="1"/>
</dbReference>
<evidence type="ECO:0000259" key="3">
    <source>
        <dbReference type="Pfam" id="PF00694"/>
    </source>
</evidence>
<dbReference type="GO" id="GO:0016853">
    <property type="term" value="F:isomerase activity"/>
    <property type="evidence" value="ECO:0007669"/>
    <property type="project" value="UniProtKB-KW"/>
</dbReference>
<evidence type="ECO:0000256" key="1">
    <source>
        <dbReference type="ARBA" id="ARBA00009869"/>
    </source>
</evidence>
<dbReference type="InterPro" id="IPR015928">
    <property type="entry name" value="Aconitase/3IPM_dehydase_swvl"/>
</dbReference>
<reference evidence="4 5" key="1">
    <citation type="journal article" date="2020" name="Nature">
        <title>Isolation of an archaeon at the prokaryote-eukaryote interface.</title>
        <authorList>
            <person name="Imachi H."/>
            <person name="Nobu M.K."/>
            <person name="Nakahara N."/>
            <person name="Morono Y."/>
            <person name="Ogawara M."/>
            <person name="Takaki Y."/>
            <person name="Takano Y."/>
            <person name="Uematsu K."/>
            <person name="Ikuta T."/>
            <person name="Ito M."/>
            <person name="Matsui Y."/>
            <person name="Miyazaki M."/>
            <person name="Murata K."/>
            <person name="Saito Y."/>
            <person name="Sakai S."/>
            <person name="Song C."/>
            <person name="Tasumi E."/>
            <person name="Yamanaka Y."/>
            <person name="Yamaguchi T."/>
            <person name="Kamagata Y."/>
            <person name="Tamaki H."/>
            <person name="Takai K."/>
        </authorList>
    </citation>
    <scope>NUCLEOTIDE SEQUENCE [LARGE SCALE GENOMIC DNA]</scope>
    <source>
        <strain evidence="4 5">MK-D1</strain>
    </source>
</reference>
<dbReference type="GO" id="GO:0003861">
    <property type="term" value="F:3-isopropylmalate dehydratase activity"/>
    <property type="evidence" value="ECO:0007669"/>
    <property type="project" value="UniProtKB-EC"/>
</dbReference>
<keyword evidence="5" id="KW-1185">Reference proteome</keyword>
<dbReference type="InterPro" id="IPR033940">
    <property type="entry name" value="IPMI_Swivel"/>
</dbReference>
<dbReference type="InterPro" id="IPR050075">
    <property type="entry name" value="LeuD"/>
</dbReference>
<proteinExistence type="inferred from homology"/>
<protein>
    <submittedName>
        <fullName evidence="4">3-isopropylmalate dehydratase</fullName>
    </submittedName>
</protein>
<accession>A0A5B9DES5</accession>
<evidence type="ECO:0000313" key="4">
    <source>
        <dbReference type="EMBL" id="QEE17829.1"/>
    </source>
</evidence>
<dbReference type="PANTHER" id="PTHR43345:SF2">
    <property type="entry name" value="3-ISOPROPYLMALATE DEHYDRATASE SMALL SUBUNIT 1"/>
    <property type="match status" value="1"/>
</dbReference>
<dbReference type="InterPro" id="IPR011827">
    <property type="entry name" value="LeuD_type2/HacB/DmdB"/>
</dbReference>
<dbReference type="EMBL" id="CP042905">
    <property type="protein sequence ID" value="QEE17829.1"/>
    <property type="molecule type" value="Genomic_DNA"/>
</dbReference>
<comment type="similarity">
    <text evidence="1">Belongs to the LeuD family. LeuD type 2 subfamily.</text>
</comment>
<organism evidence="4 5">
    <name type="scientific">Promethearchaeum syntrophicum</name>
    <dbReference type="NCBI Taxonomy" id="2594042"/>
    <lineage>
        <taxon>Archaea</taxon>
        <taxon>Promethearchaeati</taxon>
        <taxon>Promethearchaeota</taxon>
        <taxon>Promethearchaeia</taxon>
        <taxon>Promethearchaeales</taxon>
        <taxon>Promethearchaeaceae</taxon>
        <taxon>Promethearchaeum</taxon>
    </lineage>
</organism>
<dbReference type="GeneID" id="41331635"/>
<sequence length="179" mass="20296">MKEEIKKLEGRIWIVGDSIDTDLIVPSRVLTEQNSEKMLEATLELVIPDFHKLVKKGDFIIAGKNFGCGSSREEAVYVLKQLGVGGIIAFSFARIFFRNCINLGLLPIVIKKENGSSYSIPSDLGNQGDLISIDLKNNVIYNHISNRKFTFHPFTPFLQKYLDKNGAFFYVKEQLKHLK</sequence>
<dbReference type="CDD" id="cd01577">
    <property type="entry name" value="IPMI_Swivel"/>
    <property type="match status" value="1"/>
</dbReference>
<name>A0A5B9DES5_9ARCH</name>
<dbReference type="KEGG" id="psyt:DSAG12_03667"/>
<dbReference type="OrthoDB" id="6505at2157"/>
<dbReference type="RefSeq" id="WP_147664714.1">
    <property type="nucleotide sequence ID" value="NZ_CP042905.2"/>
</dbReference>
<dbReference type="InterPro" id="IPR000573">
    <property type="entry name" value="AconitaseA/IPMdHydase_ssu_swvl"/>
</dbReference>
<reference evidence="4 5" key="2">
    <citation type="journal article" date="2024" name="Int. J. Syst. Evol. Microbiol.">
        <title>Promethearchaeum syntrophicum gen. nov., sp. nov., an anaerobic, obligately syntrophic archaeon, the first isolate of the lineage 'Asgard' archaea, and proposal of the new archaeal phylum Promethearchaeota phyl. nov. and kingdom Promethearchaeati regn. nov.</title>
        <authorList>
            <person name="Imachi H."/>
            <person name="Nobu M.K."/>
            <person name="Kato S."/>
            <person name="Takaki Y."/>
            <person name="Miyazaki M."/>
            <person name="Miyata M."/>
            <person name="Ogawara M."/>
            <person name="Saito Y."/>
            <person name="Sakai S."/>
            <person name="Tahara Y.O."/>
            <person name="Takano Y."/>
            <person name="Tasumi E."/>
            <person name="Uematsu K."/>
            <person name="Yoshimura T."/>
            <person name="Itoh T."/>
            <person name="Ohkuma M."/>
            <person name="Takai K."/>
        </authorList>
    </citation>
    <scope>NUCLEOTIDE SEQUENCE [LARGE SCALE GENOMIC DNA]</scope>
    <source>
        <strain evidence="4 5">MK-D1</strain>
    </source>
</reference>